<dbReference type="InterPro" id="IPR036388">
    <property type="entry name" value="WH-like_DNA-bd_sf"/>
</dbReference>
<dbReference type="PROSITE" id="PS51197">
    <property type="entry name" value="HTH_RRF2_2"/>
    <property type="match status" value="1"/>
</dbReference>
<protein>
    <submittedName>
        <fullName evidence="1">HTH-type transcriptional repressor NsrR</fullName>
    </submittedName>
</protein>
<sequence>MQLQTTTDYGIRIMCCLYDKDELITAPELSEQLGIPYPYLNKVLGQLRQAGLIEVVRGRFGGYRIMAGAEGITLYDIIKTMEGEIWVNPCLHKDGICTRNAIDICPVHKILESAQKQLIHSLAGVSLSEIADGNRKPLEGN</sequence>
<proteinExistence type="predicted"/>
<accession>A0A645B053</accession>
<dbReference type="InterPro" id="IPR036390">
    <property type="entry name" value="WH_DNA-bd_sf"/>
</dbReference>
<dbReference type="GO" id="GO:0003700">
    <property type="term" value="F:DNA-binding transcription factor activity"/>
    <property type="evidence" value="ECO:0007669"/>
    <property type="project" value="TreeGrafter"/>
</dbReference>
<dbReference type="PANTHER" id="PTHR33221:SF2">
    <property type="entry name" value="TRANSCRIPTIONAL REGULATOR"/>
    <property type="match status" value="1"/>
</dbReference>
<comment type="caution">
    <text evidence="1">The sequence shown here is derived from an EMBL/GenBank/DDBJ whole genome shotgun (WGS) entry which is preliminary data.</text>
</comment>
<dbReference type="GO" id="GO:0005829">
    <property type="term" value="C:cytosol"/>
    <property type="evidence" value="ECO:0007669"/>
    <property type="project" value="TreeGrafter"/>
</dbReference>
<dbReference type="NCBIfam" id="TIGR00738">
    <property type="entry name" value="rrf2_super"/>
    <property type="match status" value="1"/>
</dbReference>
<dbReference type="InterPro" id="IPR000944">
    <property type="entry name" value="Tscrpt_reg_Rrf2"/>
</dbReference>
<dbReference type="Pfam" id="PF02082">
    <property type="entry name" value="Rrf2"/>
    <property type="match status" value="1"/>
</dbReference>
<dbReference type="InterPro" id="IPR011991">
    <property type="entry name" value="ArsR-like_HTH"/>
</dbReference>
<dbReference type="EMBL" id="VSSQ01016971">
    <property type="protein sequence ID" value="MPM58822.1"/>
    <property type="molecule type" value="Genomic_DNA"/>
</dbReference>
<name>A0A645B053_9ZZZZ</name>
<dbReference type="AlphaFoldDB" id="A0A645B053"/>
<organism evidence="1">
    <name type="scientific">bioreactor metagenome</name>
    <dbReference type="NCBI Taxonomy" id="1076179"/>
    <lineage>
        <taxon>unclassified sequences</taxon>
        <taxon>metagenomes</taxon>
        <taxon>ecological metagenomes</taxon>
    </lineage>
</organism>
<reference evidence="1" key="1">
    <citation type="submission" date="2019-08" db="EMBL/GenBank/DDBJ databases">
        <authorList>
            <person name="Kucharzyk K."/>
            <person name="Murdoch R.W."/>
            <person name="Higgins S."/>
            <person name="Loffler F."/>
        </authorList>
    </citation>
    <scope>NUCLEOTIDE SEQUENCE</scope>
</reference>
<gene>
    <name evidence="1" type="primary">nsrR_14</name>
    <name evidence="1" type="ORF">SDC9_105655</name>
</gene>
<dbReference type="SUPFAM" id="SSF46785">
    <property type="entry name" value="Winged helix' DNA-binding domain"/>
    <property type="match status" value="1"/>
</dbReference>
<dbReference type="PANTHER" id="PTHR33221">
    <property type="entry name" value="WINGED HELIX-TURN-HELIX TRANSCRIPTIONAL REGULATOR, RRF2 FAMILY"/>
    <property type="match status" value="1"/>
</dbReference>
<dbReference type="Gene3D" id="1.10.10.10">
    <property type="entry name" value="Winged helix-like DNA-binding domain superfamily/Winged helix DNA-binding domain"/>
    <property type="match status" value="1"/>
</dbReference>
<evidence type="ECO:0000313" key="1">
    <source>
        <dbReference type="EMBL" id="MPM58822.1"/>
    </source>
</evidence>
<dbReference type="CDD" id="cd00090">
    <property type="entry name" value="HTH_ARSR"/>
    <property type="match status" value="1"/>
</dbReference>